<evidence type="ECO:0000313" key="2">
    <source>
        <dbReference type="EMBL" id="KAK5878668.1"/>
    </source>
</evidence>
<proteinExistence type="predicted"/>
<feature type="region of interest" description="Disordered" evidence="1">
    <location>
        <begin position="1"/>
        <end position="44"/>
    </location>
</feature>
<feature type="compositionally biased region" description="Basic and acidic residues" evidence="1">
    <location>
        <begin position="23"/>
        <end position="36"/>
    </location>
</feature>
<dbReference type="Proteomes" id="UP001335648">
    <property type="component" value="Unassembled WGS sequence"/>
</dbReference>
<evidence type="ECO:0000256" key="1">
    <source>
        <dbReference type="SAM" id="MobiDB-lite"/>
    </source>
</evidence>
<name>A0AAN8B502_9TELE</name>
<comment type="caution">
    <text evidence="2">The sequence shown here is derived from an EMBL/GenBank/DDBJ whole genome shotgun (WGS) entry which is preliminary data.</text>
</comment>
<reference evidence="2 3" key="1">
    <citation type="journal article" date="2023" name="Mol. Biol. Evol.">
        <title>Genomics of Secondarily Temperate Adaptation in the Only Non-Antarctic Icefish.</title>
        <authorList>
            <person name="Rivera-Colon A.G."/>
            <person name="Rayamajhi N."/>
            <person name="Minhas B.F."/>
            <person name="Madrigal G."/>
            <person name="Bilyk K.T."/>
            <person name="Yoon V."/>
            <person name="Hune M."/>
            <person name="Gregory S."/>
            <person name="Cheng C.H.C."/>
            <person name="Catchen J.M."/>
        </authorList>
    </citation>
    <scope>NUCLEOTIDE SEQUENCE [LARGE SCALE GENOMIC DNA]</scope>
    <source>
        <strain evidence="2">JC2023a</strain>
    </source>
</reference>
<keyword evidence="3" id="KW-1185">Reference proteome</keyword>
<gene>
    <name evidence="2" type="ORF">CesoFtcFv8_024057</name>
</gene>
<organism evidence="2 3">
    <name type="scientific">Champsocephalus esox</name>
    <name type="common">pike icefish</name>
    <dbReference type="NCBI Taxonomy" id="159716"/>
    <lineage>
        <taxon>Eukaryota</taxon>
        <taxon>Metazoa</taxon>
        <taxon>Chordata</taxon>
        <taxon>Craniata</taxon>
        <taxon>Vertebrata</taxon>
        <taxon>Euteleostomi</taxon>
        <taxon>Actinopterygii</taxon>
        <taxon>Neopterygii</taxon>
        <taxon>Teleostei</taxon>
        <taxon>Neoteleostei</taxon>
        <taxon>Acanthomorphata</taxon>
        <taxon>Eupercaria</taxon>
        <taxon>Perciformes</taxon>
        <taxon>Notothenioidei</taxon>
        <taxon>Channichthyidae</taxon>
        <taxon>Champsocephalus</taxon>
    </lineage>
</organism>
<protein>
    <submittedName>
        <fullName evidence="2">Uncharacterized protein</fullName>
    </submittedName>
</protein>
<evidence type="ECO:0000313" key="3">
    <source>
        <dbReference type="Proteomes" id="UP001335648"/>
    </source>
</evidence>
<accession>A0AAN8B502</accession>
<sequence length="74" mass="8504">MVRGGSGPADRKRNCRGPFFARSRKDPVRSDLRRGEEEQEGSDPVCCEVRRSRRRDPIRSDLRRACWSSCPPSL</sequence>
<dbReference type="AlphaFoldDB" id="A0AAN8B502"/>
<dbReference type="EMBL" id="JAULUE010002065">
    <property type="protein sequence ID" value="KAK5878668.1"/>
    <property type="molecule type" value="Genomic_DNA"/>
</dbReference>